<comment type="caution">
    <text evidence="6">The sequence shown here is derived from an EMBL/GenBank/DDBJ whole genome shotgun (WGS) entry which is preliminary data.</text>
</comment>
<proteinExistence type="inferred from homology"/>
<feature type="domain" description="ABC transporter" evidence="5">
    <location>
        <begin position="58"/>
        <end position="278"/>
    </location>
</feature>
<evidence type="ECO:0000256" key="4">
    <source>
        <dbReference type="ARBA" id="ARBA00022840"/>
    </source>
</evidence>
<sequence length="456" mass="50591">MTEPAIRVDNISKRYRIGLKEKRQDTVGGEILRMLVSPFYNFRKYRSLYRFKGGVADIDFDAEEQASPDILWAVKGVSFQVAPGEVLGLIGRNGAGKSTLLKILARITDPTIGYAEIRGRISSLLEVGTGFHPELTGRDNIFLNGTILGMRRREIEEKFDEIVQFSGVEKFIDTPVKRYSSGMKVRLAFSVAAHLEPELLIIDEVLAVGDADFQAKCLNKMESIGQEGRTVLFVSHNMAAVTRLCTKALLLEGGRIVNSGSASEVVGAYLNSNLGVTSARHWPDVEKAPGNDVVRLRGVRACNENREVLEAFDIRKPIRLEMTFDVYASGRVLMPHFTVKNREGVCAFLTLDQDPEWRKRPRPAGTYVSTALIPGNLLSEGMIYISVNCLSLNPDAVMFSEKNAIAFSVYDNLDGDSARGDYAREIRGVVRPLLKWTTEYRPGGDGMDFSHMAVEG</sequence>
<dbReference type="InterPro" id="IPR003439">
    <property type="entry name" value="ABC_transporter-like_ATP-bd"/>
</dbReference>
<dbReference type="InterPro" id="IPR050683">
    <property type="entry name" value="Bact_Polysacc_Export_ATP-bd"/>
</dbReference>
<keyword evidence="4" id="KW-0067">ATP-binding</keyword>
<dbReference type="GO" id="GO:0140359">
    <property type="term" value="F:ABC-type transporter activity"/>
    <property type="evidence" value="ECO:0007669"/>
    <property type="project" value="InterPro"/>
</dbReference>
<dbReference type="InterPro" id="IPR029439">
    <property type="entry name" value="Wzt_C"/>
</dbReference>
<dbReference type="InterPro" id="IPR027417">
    <property type="entry name" value="P-loop_NTPase"/>
</dbReference>
<dbReference type="Gene3D" id="3.40.50.300">
    <property type="entry name" value="P-loop containing nucleotide triphosphate hydrolases"/>
    <property type="match status" value="1"/>
</dbReference>
<dbReference type="eggNOG" id="COG1134">
    <property type="taxonomic scope" value="Bacteria"/>
</dbReference>
<dbReference type="EMBL" id="ATHJ01000105">
    <property type="protein sequence ID" value="EPR36029.1"/>
    <property type="molecule type" value="Genomic_DNA"/>
</dbReference>
<dbReference type="Pfam" id="PF00005">
    <property type="entry name" value="ABC_tran"/>
    <property type="match status" value="1"/>
</dbReference>
<accession>S7UPR3</accession>
<dbReference type="CDD" id="cd03220">
    <property type="entry name" value="ABC_KpsT_Wzt"/>
    <property type="match status" value="1"/>
</dbReference>
<comment type="similarity">
    <text evidence="1">Belongs to the ABC transporter superfamily.</text>
</comment>
<dbReference type="STRING" id="897.B2D07_16340"/>
<reference evidence="6 7" key="1">
    <citation type="journal article" date="2013" name="Genome Announc.">
        <title>Draft genome sequences for three mercury-methylating, sulfate-reducing bacteria.</title>
        <authorList>
            <person name="Brown S.D."/>
            <person name="Hurt R.A.Jr."/>
            <person name="Gilmour C.C."/>
            <person name="Elias D.A."/>
        </authorList>
    </citation>
    <scope>NUCLEOTIDE SEQUENCE [LARGE SCALE GENOMIC DNA]</scope>
    <source>
        <strain evidence="6 7">DSM 2059</strain>
    </source>
</reference>
<dbReference type="PROSITE" id="PS00211">
    <property type="entry name" value="ABC_TRANSPORTER_1"/>
    <property type="match status" value="1"/>
</dbReference>
<dbReference type="GO" id="GO:0016020">
    <property type="term" value="C:membrane"/>
    <property type="evidence" value="ECO:0007669"/>
    <property type="project" value="InterPro"/>
</dbReference>
<dbReference type="PROSITE" id="PS50893">
    <property type="entry name" value="ABC_TRANSPORTER_2"/>
    <property type="match status" value="1"/>
</dbReference>
<dbReference type="OrthoDB" id="9809450at2"/>
<keyword evidence="3" id="KW-0547">Nucleotide-binding</keyword>
<protein>
    <submittedName>
        <fullName evidence="6">ABC transporter related protein</fullName>
    </submittedName>
</protein>
<dbReference type="AlphaFoldDB" id="S7UPR3"/>
<evidence type="ECO:0000256" key="2">
    <source>
        <dbReference type="ARBA" id="ARBA00022448"/>
    </source>
</evidence>
<dbReference type="InterPro" id="IPR015860">
    <property type="entry name" value="ABC_transpr_TagH-like"/>
</dbReference>
<dbReference type="InterPro" id="IPR017871">
    <property type="entry name" value="ABC_transporter-like_CS"/>
</dbReference>
<evidence type="ECO:0000256" key="3">
    <source>
        <dbReference type="ARBA" id="ARBA00022741"/>
    </source>
</evidence>
<organism evidence="6 7">
    <name type="scientific">Desulfococcus multivorans DSM 2059</name>
    <dbReference type="NCBI Taxonomy" id="1121405"/>
    <lineage>
        <taxon>Bacteria</taxon>
        <taxon>Pseudomonadati</taxon>
        <taxon>Thermodesulfobacteriota</taxon>
        <taxon>Desulfobacteria</taxon>
        <taxon>Desulfobacterales</taxon>
        <taxon>Desulfococcaceae</taxon>
        <taxon>Desulfococcus</taxon>
    </lineage>
</organism>
<keyword evidence="2" id="KW-0813">Transport</keyword>
<keyword evidence="7" id="KW-1185">Reference proteome</keyword>
<evidence type="ECO:0000313" key="7">
    <source>
        <dbReference type="Proteomes" id="UP000014977"/>
    </source>
</evidence>
<evidence type="ECO:0000259" key="5">
    <source>
        <dbReference type="PROSITE" id="PS50893"/>
    </source>
</evidence>
<dbReference type="CDD" id="cd10147">
    <property type="entry name" value="Wzt_C-like"/>
    <property type="match status" value="1"/>
</dbReference>
<name>S7UPR3_DESML</name>
<dbReference type="RefSeq" id="WP_020877845.1">
    <property type="nucleotide sequence ID" value="NZ_ATHJ01000105.1"/>
</dbReference>
<dbReference type="PATRIC" id="fig|1121405.3.peg.3466"/>
<evidence type="ECO:0000313" key="6">
    <source>
        <dbReference type="EMBL" id="EPR36029.1"/>
    </source>
</evidence>
<dbReference type="Proteomes" id="UP000014977">
    <property type="component" value="Unassembled WGS sequence"/>
</dbReference>
<dbReference type="SUPFAM" id="SSF52540">
    <property type="entry name" value="P-loop containing nucleoside triphosphate hydrolases"/>
    <property type="match status" value="1"/>
</dbReference>
<evidence type="ECO:0000256" key="1">
    <source>
        <dbReference type="ARBA" id="ARBA00005417"/>
    </source>
</evidence>
<dbReference type="GO" id="GO:0005524">
    <property type="term" value="F:ATP binding"/>
    <property type="evidence" value="ECO:0007669"/>
    <property type="project" value="UniProtKB-KW"/>
</dbReference>
<gene>
    <name evidence="6" type="ORF">dsmv_0734</name>
</gene>
<dbReference type="PANTHER" id="PTHR46743:SF2">
    <property type="entry name" value="TEICHOIC ACIDS EXPORT ATP-BINDING PROTEIN TAGH"/>
    <property type="match status" value="1"/>
</dbReference>
<dbReference type="InterPro" id="IPR003593">
    <property type="entry name" value="AAA+_ATPase"/>
</dbReference>
<dbReference type="SMART" id="SM00382">
    <property type="entry name" value="AAA"/>
    <property type="match status" value="1"/>
</dbReference>
<dbReference type="PANTHER" id="PTHR46743">
    <property type="entry name" value="TEICHOIC ACIDS EXPORT ATP-BINDING PROTEIN TAGH"/>
    <property type="match status" value="1"/>
</dbReference>
<dbReference type="GO" id="GO:0016887">
    <property type="term" value="F:ATP hydrolysis activity"/>
    <property type="evidence" value="ECO:0007669"/>
    <property type="project" value="InterPro"/>
</dbReference>